<reference evidence="3 4" key="1">
    <citation type="submission" date="2021-03" db="EMBL/GenBank/DDBJ databases">
        <title>Genomic Encyclopedia of Type Strains, Phase IV (KMG-IV): sequencing the most valuable type-strain genomes for metagenomic binning, comparative biology and taxonomic classification.</title>
        <authorList>
            <person name="Goeker M."/>
        </authorList>
    </citation>
    <scope>NUCLEOTIDE SEQUENCE [LARGE SCALE GENOMIC DNA]</scope>
    <source>
        <strain evidence="3 4">DSM 101872</strain>
    </source>
</reference>
<name>A0ABS4MEY5_9LACO</name>
<keyword evidence="4" id="KW-1185">Reference proteome</keyword>
<feature type="compositionally biased region" description="Acidic residues" evidence="1">
    <location>
        <begin position="122"/>
        <end position="137"/>
    </location>
</feature>
<evidence type="ECO:0000259" key="2">
    <source>
        <dbReference type="Pfam" id="PF22479"/>
    </source>
</evidence>
<evidence type="ECO:0000313" key="4">
    <source>
        <dbReference type="Proteomes" id="UP001519292"/>
    </source>
</evidence>
<gene>
    <name evidence="3" type="ORF">J2Z60_001076</name>
</gene>
<dbReference type="InterPro" id="IPR054252">
    <property type="entry name" value="Pam3_gp18"/>
</dbReference>
<accession>A0ABS4MEY5</accession>
<dbReference type="Pfam" id="PF22479">
    <property type="entry name" value="Pam3_gp18"/>
    <property type="match status" value="1"/>
</dbReference>
<comment type="caution">
    <text evidence="3">The sequence shown here is derived from an EMBL/GenBank/DDBJ whole genome shotgun (WGS) entry which is preliminary data.</text>
</comment>
<dbReference type="RefSeq" id="WP_209686646.1">
    <property type="nucleotide sequence ID" value="NZ_JAGGLU010000005.1"/>
</dbReference>
<protein>
    <recommendedName>
        <fullName evidence="2">Cyanophage baseplate Pam3 plug gp18 domain-containing protein</fullName>
    </recommendedName>
</protein>
<dbReference type="EMBL" id="JAGGLU010000005">
    <property type="protein sequence ID" value="MBP2057901.1"/>
    <property type="molecule type" value="Genomic_DNA"/>
</dbReference>
<feature type="region of interest" description="Disordered" evidence="1">
    <location>
        <begin position="104"/>
        <end position="137"/>
    </location>
</feature>
<sequence>MRNYVPVDVNNLPDIFDIQLAGEIYTFRIDYNQVANYYTVTILKDDVTLLSQEPLLLNQLVGIDLQNSNLPSIDLRVMDETGKAQDAGLGELGEGNVQIYLDVIDPNGSETDDPTIKPLGYDPDETSDELTDEEVSL</sequence>
<dbReference type="Proteomes" id="UP001519292">
    <property type="component" value="Unassembled WGS sequence"/>
</dbReference>
<evidence type="ECO:0000256" key="1">
    <source>
        <dbReference type="SAM" id="MobiDB-lite"/>
    </source>
</evidence>
<organism evidence="3 4">
    <name type="scientific">Lactobacillus colini</name>
    <dbReference type="NCBI Taxonomy" id="1819254"/>
    <lineage>
        <taxon>Bacteria</taxon>
        <taxon>Bacillati</taxon>
        <taxon>Bacillota</taxon>
        <taxon>Bacilli</taxon>
        <taxon>Lactobacillales</taxon>
        <taxon>Lactobacillaceae</taxon>
        <taxon>Lactobacillus</taxon>
    </lineage>
</organism>
<evidence type="ECO:0000313" key="3">
    <source>
        <dbReference type="EMBL" id="MBP2057901.1"/>
    </source>
</evidence>
<proteinExistence type="predicted"/>
<feature type="domain" description="Cyanophage baseplate Pam3 plug gp18" evidence="2">
    <location>
        <begin position="3"/>
        <end position="102"/>
    </location>
</feature>